<dbReference type="RefSeq" id="WP_069125580.1">
    <property type="nucleotide sequence ID" value="NZ_MARB01000014.1"/>
</dbReference>
<feature type="domain" description="FHA" evidence="2">
    <location>
        <begin position="24"/>
        <end position="87"/>
    </location>
</feature>
<proteinExistence type="predicted"/>
<evidence type="ECO:0000313" key="3">
    <source>
        <dbReference type="EMBL" id="ODJ87086.1"/>
    </source>
</evidence>
<dbReference type="CDD" id="cd00060">
    <property type="entry name" value="FHA"/>
    <property type="match status" value="2"/>
</dbReference>
<protein>
    <submittedName>
        <fullName evidence="3">FHA domain protein</fullName>
    </submittedName>
</protein>
<dbReference type="Gene3D" id="2.60.200.20">
    <property type="match status" value="2"/>
</dbReference>
<evidence type="ECO:0000313" key="4">
    <source>
        <dbReference type="Proteomes" id="UP000094769"/>
    </source>
</evidence>
<sequence>MAKLTLSFKGRVIDVFHIERDKTEIGRNDDCTIPIDSLAIAPVQAVITRNDDQSYLLQAQEEAFPVLVNHEKSEEITLNHGDVIQVGKHTLSFAEDVMDLSADLGPIPANDQLTDEDEPIESDDSKSKSGVLQIMNGDNFGRIIPLNRNMTRIGHAGGDCAMIARREDGYFITFLEGPNPPRINRKPMGNQAQLLTDGDIIDVGGTQMQFHD</sequence>
<feature type="region of interest" description="Disordered" evidence="1">
    <location>
        <begin position="105"/>
        <end position="131"/>
    </location>
</feature>
<feature type="compositionally biased region" description="Acidic residues" evidence="1">
    <location>
        <begin position="113"/>
        <end position="122"/>
    </location>
</feature>
<dbReference type="Pfam" id="PF00498">
    <property type="entry name" value="FHA"/>
    <property type="match status" value="1"/>
</dbReference>
<comment type="caution">
    <text evidence="3">The sequence shown here is derived from an EMBL/GenBank/DDBJ whole genome shotgun (WGS) entry which is preliminary data.</text>
</comment>
<evidence type="ECO:0000256" key="1">
    <source>
        <dbReference type="SAM" id="MobiDB-lite"/>
    </source>
</evidence>
<name>A0A7Z1AEP3_9GAMM</name>
<dbReference type="SUPFAM" id="SSF49879">
    <property type="entry name" value="SMAD/FHA domain"/>
    <property type="match status" value="2"/>
</dbReference>
<accession>A0A7Z1AEP3</accession>
<dbReference type="Proteomes" id="UP000094769">
    <property type="component" value="Unassembled WGS sequence"/>
</dbReference>
<gene>
    <name evidence="3" type="ORF">CODIS_26030</name>
</gene>
<keyword evidence="4" id="KW-1185">Reference proteome</keyword>
<dbReference type="InterPro" id="IPR000253">
    <property type="entry name" value="FHA_dom"/>
</dbReference>
<reference evidence="3 4" key="1">
    <citation type="submission" date="2016-06" db="EMBL/GenBank/DDBJ databases">
        <title>Genome sequence of endosymbiont of Candidatus Endolucinida thiodiazotropha.</title>
        <authorList>
            <person name="Poehlein A."/>
            <person name="Koenig S."/>
            <person name="Heiden S.E."/>
            <person name="Thuermer A."/>
            <person name="Voget S."/>
            <person name="Daniel R."/>
            <person name="Markert S."/>
            <person name="Gros O."/>
            <person name="Schweder T."/>
        </authorList>
    </citation>
    <scope>NUCLEOTIDE SEQUENCE [LARGE SCALE GENOMIC DNA]</scope>
    <source>
        <strain evidence="3 4">COS</strain>
    </source>
</reference>
<dbReference type="InterPro" id="IPR008984">
    <property type="entry name" value="SMAD_FHA_dom_sf"/>
</dbReference>
<dbReference type="AlphaFoldDB" id="A0A7Z1AEP3"/>
<organism evidence="3 4">
    <name type="scientific">Candidatus Thiodiazotropha endolucinida</name>
    <dbReference type="NCBI Taxonomy" id="1655433"/>
    <lineage>
        <taxon>Bacteria</taxon>
        <taxon>Pseudomonadati</taxon>
        <taxon>Pseudomonadota</taxon>
        <taxon>Gammaproteobacteria</taxon>
        <taxon>Chromatiales</taxon>
        <taxon>Sedimenticolaceae</taxon>
        <taxon>Candidatus Thiodiazotropha</taxon>
    </lineage>
</organism>
<dbReference type="OrthoDB" id="151099at2"/>
<dbReference type="EMBL" id="MARB01000014">
    <property type="protein sequence ID" value="ODJ87086.1"/>
    <property type="molecule type" value="Genomic_DNA"/>
</dbReference>
<evidence type="ECO:0000259" key="2">
    <source>
        <dbReference type="Pfam" id="PF00498"/>
    </source>
</evidence>